<dbReference type="Proteomes" id="UP000001052">
    <property type="component" value="Chromosome"/>
</dbReference>
<dbReference type="OrthoDB" id="9772604at2"/>
<dbReference type="GO" id="GO:0003824">
    <property type="term" value="F:catalytic activity"/>
    <property type="evidence" value="ECO:0007669"/>
    <property type="project" value="InterPro"/>
</dbReference>
<evidence type="ECO:0000259" key="1">
    <source>
        <dbReference type="Pfam" id="PF01507"/>
    </source>
</evidence>
<dbReference type="eggNOG" id="COG0175">
    <property type="taxonomic scope" value="Bacteria"/>
</dbReference>
<name>C8X3Q2_DESRD</name>
<accession>C8X3Q2</accession>
<reference evidence="2 3" key="2">
    <citation type="journal article" date="2010" name="Stand. Genomic Sci.">
        <title>Complete genome sequence of Desulfohalobium retbaense type strain (HR(100)).</title>
        <authorList>
            <person name="Spring S."/>
            <person name="Nolan M."/>
            <person name="Lapidus A."/>
            <person name="Glavina Del Rio T."/>
            <person name="Copeland A."/>
            <person name="Tice H."/>
            <person name="Cheng J.F."/>
            <person name="Lucas S."/>
            <person name="Land M."/>
            <person name="Chen F."/>
            <person name="Bruce D."/>
            <person name="Goodwin L."/>
            <person name="Pitluck S."/>
            <person name="Ivanova N."/>
            <person name="Mavromatis K."/>
            <person name="Mikhailova N."/>
            <person name="Pati A."/>
            <person name="Chen A."/>
            <person name="Palaniappan K."/>
            <person name="Hauser L."/>
            <person name="Chang Y.J."/>
            <person name="Jeffries C.D."/>
            <person name="Munk C."/>
            <person name="Kiss H."/>
            <person name="Chain P."/>
            <person name="Han C."/>
            <person name="Brettin T."/>
            <person name="Detter J.C."/>
            <person name="Schuler E."/>
            <person name="Goker M."/>
            <person name="Rohde M."/>
            <person name="Bristow J."/>
            <person name="Eisen J.A."/>
            <person name="Markowitz V."/>
            <person name="Hugenholtz P."/>
            <person name="Kyrpides N.C."/>
            <person name="Klenk H.P."/>
        </authorList>
    </citation>
    <scope>NUCLEOTIDE SEQUENCE [LARGE SCALE GENOMIC DNA]</scope>
    <source>
        <strain evidence="2 3">DSM 5692</strain>
    </source>
</reference>
<proteinExistence type="predicted"/>
<protein>
    <submittedName>
        <fullName evidence="2">Phosphoadenosine phosphosulfate reductase</fullName>
    </submittedName>
</protein>
<dbReference type="Pfam" id="PF01507">
    <property type="entry name" value="PAPS_reduct"/>
    <property type="match status" value="1"/>
</dbReference>
<evidence type="ECO:0000313" key="2">
    <source>
        <dbReference type="EMBL" id="ACV69049.1"/>
    </source>
</evidence>
<gene>
    <name evidence="2" type="ordered locus">Dret_1765</name>
</gene>
<dbReference type="Gene3D" id="3.40.50.620">
    <property type="entry name" value="HUPs"/>
    <property type="match status" value="1"/>
</dbReference>
<dbReference type="KEGG" id="drt:Dret_1765"/>
<dbReference type="STRING" id="485915.Dret_1765"/>
<organism evidence="2 3">
    <name type="scientific">Desulfohalobium retbaense (strain ATCC 49708 / DSM 5692 / JCM 16813 / HR100)</name>
    <dbReference type="NCBI Taxonomy" id="485915"/>
    <lineage>
        <taxon>Bacteria</taxon>
        <taxon>Pseudomonadati</taxon>
        <taxon>Thermodesulfobacteriota</taxon>
        <taxon>Desulfovibrionia</taxon>
        <taxon>Desulfovibrionales</taxon>
        <taxon>Desulfohalobiaceae</taxon>
        <taxon>Desulfohalobium</taxon>
    </lineage>
</organism>
<dbReference type="PANTHER" id="PTHR43196:SF1">
    <property type="entry name" value="SULFATE ADENYLYLTRANSFERASE SUBUNIT 2"/>
    <property type="match status" value="1"/>
</dbReference>
<dbReference type="InterPro" id="IPR014729">
    <property type="entry name" value="Rossmann-like_a/b/a_fold"/>
</dbReference>
<dbReference type="AlphaFoldDB" id="C8X3Q2"/>
<dbReference type="EMBL" id="CP001734">
    <property type="protein sequence ID" value="ACV69049.1"/>
    <property type="molecule type" value="Genomic_DNA"/>
</dbReference>
<dbReference type="SUPFAM" id="SSF52402">
    <property type="entry name" value="Adenine nucleotide alpha hydrolases-like"/>
    <property type="match status" value="1"/>
</dbReference>
<evidence type="ECO:0000313" key="3">
    <source>
        <dbReference type="Proteomes" id="UP000001052"/>
    </source>
</evidence>
<dbReference type="PANTHER" id="PTHR43196">
    <property type="entry name" value="SULFATE ADENYLYLTRANSFERASE SUBUNIT 2"/>
    <property type="match status" value="1"/>
</dbReference>
<dbReference type="InterPro" id="IPR050128">
    <property type="entry name" value="Sulfate_adenylyltrnsfr_sub2"/>
</dbReference>
<feature type="domain" description="Phosphoadenosine phosphosulphate reductase" evidence="1">
    <location>
        <begin position="27"/>
        <end position="199"/>
    </location>
</feature>
<dbReference type="HOGENOM" id="CLU_043026_1_0_7"/>
<sequence>MMSLEEKRQETEAIFAEAAATAPLDRIAVAWTGGKDSTLLLWLWRQWLIDNGRARPEEVRALSVDTGLKFPETIAFREDMARRWQVAVHVCRPQTDLESYPVAEDVVQCCRDLKIAPLQEGLRALDIAVLLTGLRRDEHPSRSQRAAKEACDRPSHLRVHPLLAWTEMDVWAMHIQSGIPYCSLYDHGYRSLGCQPCTRCDSGAERAGRNQDKEGQLDTLRSLGYF</sequence>
<keyword evidence="3" id="KW-1185">Reference proteome</keyword>
<dbReference type="InterPro" id="IPR002500">
    <property type="entry name" value="PAPS_reduct_dom"/>
</dbReference>
<reference evidence="3" key="1">
    <citation type="submission" date="2009-09" db="EMBL/GenBank/DDBJ databases">
        <title>The complete chromosome of Desulfohalobium retbaense DSM 5692.</title>
        <authorList>
            <consortium name="US DOE Joint Genome Institute (JGI-PGF)"/>
            <person name="Lucas S."/>
            <person name="Copeland A."/>
            <person name="Lapidus A."/>
            <person name="Glavina del Rio T."/>
            <person name="Dalin E."/>
            <person name="Tice H."/>
            <person name="Bruce D."/>
            <person name="Goodwin L."/>
            <person name="Pitluck S."/>
            <person name="Kyrpides N."/>
            <person name="Mavromatis K."/>
            <person name="Ivanova N."/>
            <person name="Mikhailova N."/>
            <person name="Munk A.C."/>
            <person name="Brettin T."/>
            <person name="Detter J.C."/>
            <person name="Han C."/>
            <person name="Tapia R."/>
            <person name="Larimer F."/>
            <person name="Land M."/>
            <person name="Hauser L."/>
            <person name="Markowitz V."/>
            <person name="Cheng J.-F."/>
            <person name="Hugenholtz P."/>
            <person name="Woyke T."/>
            <person name="Wu D."/>
            <person name="Spring S."/>
            <person name="Klenk H.-P."/>
            <person name="Eisen J.A."/>
        </authorList>
    </citation>
    <scope>NUCLEOTIDE SEQUENCE [LARGE SCALE GENOMIC DNA]</scope>
    <source>
        <strain evidence="3">DSM 5692</strain>
    </source>
</reference>